<dbReference type="EMBL" id="CDSF01000095">
    <property type="protein sequence ID" value="CEO99881.1"/>
    <property type="molecule type" value="Genomic_DNA"/>
</dbReference>
<dbReference type="SUPFAM" id="SSF81406">
    <property type="entry name" value="Mitochondrial cytochrome c oxidase subunit IV"/>
    <property type="match status" value="1"/>
</dbReference>
<dbReference type="EMBL" id="OVEO01000012">
    <property type="protein sequence ID" value="SPQ99515.1"/>
    <property type="molecule type" value="Genomic_DNA"/>
</dbReference>
<dbReference type="OrthoDB" id="186013at2759"/>
<dbReference type="Proteomes" id="UP000039324">
    <property type="component" value="Unassembled WGS sequence"/>
</dbReference>
<geneLocation type="mitochondrion" evidence="5"/>
<reference evidence="4 6" key="1">
    <citation type="submission" date="2015-02" db="EMBL/GenBank/DDBJ databases">
        <authorList>
            <person name="Chooi Y.-H."/>
        </authorList>
    </citation>
    <scope>NUCLEOTIDE SEQUENCE [LARGE SCALE GENOMIC DNA]</scope>
    <source>
        <strain evidence="4">E3</strain>
    </source>
</reference>
<keyword evidence="2 5" id="KW-0496">Mitochondrion</keyword>
<accession>A0A0G4IXT4</accession>
<evidence type="ECO:0000313" key="4">
    <source>
        <dbReference type="EMBL" id="CEO99881.1"/>
    </source>
</evidence>
<protein>
    <submittedName>
        <fullName evidence="4">Uncharacterized protein</fullName>
    </submittedName>
</protein>
<dbReference type="AlphaFoldDB" id="A0A0G4IXT4"/>
<comment type="subcellular location">
    <subcellularLocation>
        <location evidence="1">Mitochondrion</location>
    </subcellularLocation>
</comment>
<proteinExistence type="predicted"/>
<organism evidence="4 6">
    <name type="scientific">Plasmodiophora brassicae</name>
    <name type="common">Clubroot disease agent</name>
    <dbReference type="NCBI Taxonomy" id="37360"/>
    <lineage>
        <taxon>Eukaryota</taxon>
        <taxon>Sar</taxon>
        <taxon>Rhizaria</taxon>
        <taxon>Endomyxa</taxon>
        <taxon>Phytomyxea</taxon>
        <taxon>Plasmodiophorida</taxon>
        <taxon>Plasmodiophoridae</taxon>
        <taxon>Plasmodiophora</taxon>
    </lineage>
</organism>
<evidence type="ECO:0000256" key="1">
    <source>
        <dbReference type="ARBA" id="ARBA00004173"/>
    </source>
</evidence>
<keyword evidence="6" id="KW-1185">Reference proteome</keyword>
<dbReference type="GO" id="GO:0006123">
    <property type="term" value="P:mitochondrial electron transport, cytochrome c to oxygen"/>
    <property type="evidence" value="ECO:0007669"/>
    <property type="project" value="InterPro"/>
</dbReference>
<sequence length="70" mass="7890">MGANDLGALGVIAVLTASTIGAYTMMHVLTPRRTVPRTMSKEWKEAEKEYRIAQNQNPIFGYASKFQKWD</sequence>
<dbReference type="Proteomes" id="UP000290189">
    <property type="component" value="Unassembled WGS sequence"/>
</dbReference>
<dbReference type="InterPro" id="IPR036639">
    <property type="entry name" value="Cyt_c_oxidase_su4_sf"/>
</dbReference>
<evidence type="ECO:0000256" key="3">
    <source>
        <dbReference type="SAM" id="Phobius"/>
    </source>
</evidence>
<evidence type="ECO:0000256" key="2">
    <source>
        <dbReference type="ARBA" id="ARBA00023128"/>
    </source>
</evidence>
<reference evidence="5 7" key="2">
    <citation type="submission" date="2018-03" db="EMBL/GenBank/DDBJ databases">
        <authorList>
            <person name="Fogelqvist J."/>
        </authorList>
    </citation>
    <scope>NUCLEOTIDE SEQUENCE [LARGE SCALE GENOMIC DNA]</scope>
</reference>
<gene>
    <name evidence="4" type="ORF">PBRA_007616</name>
    <name evidence="5" type="ORF">PLBR_LOCUS6730</name>
</gene>
<evidence type="ECO:0000313" key="5">
    <source>
        <dbReference type="EMBL" id="SPQ99515.1"/>
    </source>
</evidence>
<keyword evidence="3" id="KW-1133">Transmembrane helix</keyword>
<dbReference type="Pfam" id="PF02936">
    <property type="entry name" value="COX4"/>
    <property type="match status" value="1"/>
</dbReference>
<dbReference type="GO" id="GO:0045277">
    <property type="term" value="C:respiratory chain complex IV"/>
    <property type="evidence" value="ECO:0007669"/>
    <property type="project" value="InterPro"/>
</dbReference>
<dbReference type="Gene3D" id="1.10.442.10">
    <property type="entry name" value="Cytochrome c oxidase subunit IV"/>
    <property type="match status" value="1"/>
</dbReference>
<dbReference type="InterPro" id="IPR004203">
    <property type="entry name" value="Cyt_c_oxidase_su4_fam"/>
</dbReference>
<dbReference type="GO" id="GO:0005739">
    <property type="term" value="C:mitochondrion"/>
    <property type="evidence" value="ECO:0007669"/>
    <property type="project" value="UniProtKB-SubCell"/>
</dbReference>
<evidence type="ECO:0000313" key="6">
    <source>
        <dbReference type="Proteomes" id="UP000039324"/>
    </source>
</evidence>
<name>A0A0G4IXT4_PLABS</name>
<keyword evidence="3" id="KW-0472">Membrane</keyword>
<feature type="transmembrane region" description="Helical" evidence="3">
    <location>
        <begin position="6"/>
        <end position="29"/>
    </location>
</feature>
<keyword evidence="3" id="KW-0812">Transmembrane</keyword>
<evidence type="ECO:0000313" key="7">
    <source>
        <dbReference type="Proteomes" id="UP000290189"/>
    </source>
</evidence>